<dbReference type="Proteomes" id="UP001363151">
    <property type="component" value="Unassembled WGS sequence"/>
</dbReference>
<comment type="function">
    <text evidence="9">Endonuclease that specifically degrades the RNA of RNA-DNA hybrids.</text>
</comment>
<reference evidence="11 12" key="1">
    <citation type="submission" date="2024-03" db="EMBL/GenBank/DDBJ databases">
        <title>Aureococcus anophagefferens CCMP1851 and Kratosvirus quantuckense: Draft genome of a second virus-susceptible host strain in the model system.</title>
        <authorList>
            <person name="Chase E."/>
            <person name="Truchon A.R."/>
            <person name="Schepens W."/>
            <person name="Wilhelm S.W."/>
        </authorList>
    </citation>
    <scope>NUCLEOTIDE SEQUENCE [LARGE SCALE GENOMIC DNA]</scope>
    <source>
        <strain evidence="11 12">CCMP1851</strain>
    </source>
</reference>
<comment type="catalytic activity">
    <reaction evidence="1 8 9">
        <text>Endonucleolytic cleavage to 5'-phosphomonoester.</text>
        <dbReference type="EC" id="3.1.26.4"/>
    </reaction>
</comment>
<evidence type="ECO:0000256" key="1">
    <source>
        <dbReference type="ARBA" id="ARBA00000077"/>
    </source>
</evidence>
<gene>
    <name evidence="11" type="ORF">SO694_00141075</name>
</gene>
<feature type="binding site" evidence="8">
    <location>
        <position position="43"/>
    </location>
    <ligand>
        <name>a divalent metal cation</name>
        <dbReference type="ChEBI" id="CHEBI:60240"/>
    </ligand>
</feature>
<dbReference type="InterPro" id="IPR023160">
    <property type="entry name" value="RNase_HII_hlx-loop-hlx_cap_dom"/>
</dbReference>
<feature type="binding site" evidence="8">
    <location>
        <position position="155"/>
    </location>
    <ligand>
        <name>a divalent metal cation</name>
        <dbReference type="ChEBI" id="CHEBI:60240"/>
    </ligand>
</feature>
<dbReference type="PANTHER" id="PTHR10954:SF7">
    <property type="entry name" value="RIBONUCLEASE H2 SUBUNIT A"/>
    <property type="match status" value="1"/>
</dbReference>
<proteinExistence type="inferred from homology"/>
<dbReference type="InterPro" id="IPR001352">
    <property type="entry name" value="RNase_HII/HIII"/>
</dbReference>
<dbReference type="Gene3D" id="1.10.10.460">
    <property type="entry name" value="Ribonuclease hii. Domain 2"/>
    <property type="match status" value="1"/>
</dbReference>
<evidence type="ECO:0000259" key="10">
    <source>
        <dbReference type="PROSITE" id="PS51975"/>
    </source>
</evidence>
<evidence type="ECO:0000256" key="3">
    <source>
        <dbReference type="ARBA" id="ARBA00007058"/>
    </source>
</evidence>
<evidence type="ECO:0000256" key="4">
    <source>
        <dbReference type="ARBA" id="ARBA00022722"/>
    </source>
</evidence>
<name>A0ABR1FPD9_AURAN</name>
<dbReference type="NCBIfam" id="TIGR00729">
    <property type="entry name" value="ribonuclease HII"/>
    <property type="match status" value="1"/>
</dbReference>
<keyword evidence="12" id="KW-1185">Reference proteome</keyword>
<dbReference type="InterPro" id="IPR036397">
    <property type="entry name" value="RNaseH_sf"/>
</dbReference>
<dbReference type="InterPro" id="IPR024567">
    <property type="entry name" value="RNase_HII/HIII_dom"/>
</dbReference>
<evidence type="ECO:0000256" key="5">
    <source>
        <dbReference type="ARBA" id="ARBA00022723"/>
    </source>
</evidence>
<evidence type="ECO:0000313" key="12">
    <source>
        <dbReference type="Proteomes" id="UP001363151"/>
    </source>
</evidence>
<comment type="caution">
    <text evidence="11">The sequence shown here is derived from an EMBL/GenBank/DDBJ whole genome shotgun (WGS) entry which is preliminary data.</text>
</comment>
<dbReference type="Gene3D" id="3.30.420.10">
    <property type="entry name" value="Ribonuclease H-like superfamily/Ribonuclease H"/>
    <property type="match status" value="1"/>
</dbReference>
<feature type="binding site" evidence="8">
    <location>
        <position position="42"/>
    </location>
    <ligand>
        <name>a divalent metal cation</name>
        <dbReference type="ChEBI" id="CHEBI:60240"/>
    </ligand>
</feature>
<evidence type="ECO:0000313" key="11">
    <source>
        <dbReference type="EMBL" id="KAK7235003.1"/>
    </source>
</evidence>
<protein>
    <recommendedName>
        <fullName evidence="9">Ribonuclease</fullName>
        <ecNumber evidence="9">3.1.26.4</ecNumber>
    </recommendedName>
</protein>
<dbReference type="EMBL" id="JBBJCI010000299">
    <property type="protein sequence ID" value="KAK7235003.1"/>
    <property type="molecule type" value="Genomic_DNA"/>
</dbReference>
<dbReference type="Pfam" id="PF01351">
    <property type="entry name" value="RNase_HII"/>
    <property type="match status" value="1"/>
</dbReference>
<comment type="cofactor">
    <cofactor evidence="2">
        <name>Mg(2+)</name>
        <dbReference type="ChEBI" id="CHEBI:18420"/>
    </cofactor>
</comment>
<feature type="domain" description="RNase H type-2" evidence="10">
    <location>
        <begin position="36"/>
        <end position="264"/>
    </location>
</feature>
<keyword evidence="4 8" id="KW-0540">Nuclease</keyword>
<dbReference type="PROSITE" id="PS51975">
    <property type="entry name" value="RNASE_H_2"/>
    <property type="match status" value="1"/>
</dbReference>
<sequence length="334" mass="36515">MDAETITPVTTSTVQVPIDGLLESRTTPPSVRRGEAVKLGIDEAGRGPVLGAMTFGTCYWSIADDDAIEASQKEIDDSKQLTDEKRSKLFDRIAADERMGWAVEVVSAARISAEMLQVKPTSLNAISFDATCRLIQRVLDRGADVVEASVAAFVDTVGDPDSYSERLTRAFDGKIKFTVAKKADALYKCTGAASICAKVCRDLSIARWTYDEPGVDDLDFGSGYPSDPACVAWLARNVHGVFGYPNFCRFSWAPAKARLRDTDTQPDDLKAQFGAVVKVDFDAKDEDDAAANSMKITDWATVSKKKQTGPAKKKRKRAHFYRSLESLTELAEVC</sequence>
<evidence type="ECO:0000256" key="8">
    <source>
        <dbReference type="PROSITE-ProRule" id="PRU01319"/>
    </source>
</evidence>
<keyword evidence="6 8" id="KW-0255">Endonuclease</keyword>
<keyword evidence="5 8" id="KW-0479">Metal-binding</keyword>
<dbReference type="EC" id="3.1.26.4" evidence="9"/>
<evidence type="ECO:0000256" key="7">
    <source>
        <dbReference type="ARBA" id="ARBA00022801"/>
    </source>
</evidence>
<comment type="cofactor">
    <cofactor evidence="8">
        <name>Mn(2+)</name>
        <dbReference type="ChEBI" id="CHEBI:29035"/>
    </cofactor>
    <cofactor evidence="8">
        <name>Mg(2+)</name>
        <dbReference type="ChEBI" id="CHEBI:18420"/>
    </cofactor>
    <text evidence="8">Manganese or magnesium. Binds 1 divalent metal ion per monomer in the absence of substrate. May bind a second metal ion after substrate binding.</text>
</comment>
<dbReference type="SUPFAM" id="SSF53098">
    <property type="entry name" value="Ribonuclease H-like"/>
    <property type="match status" value="1"/>
</dbReference>
<evidence type="ECO:0000256" key="2">
    <source>
        <dbReference type="ARBA" id="ARBA00001946"/>
    </source>
</evidence>
<organism evidence="11 12">
    <name type="scientific">Aureococcus anophagefferens</name>
    <name type="common">Harmful bloom alga</name>
    <dbReference type="NCBI Taxonomy" id="44056"/>
    <lineage>
        <taxon>Eukaryota</taxon>
        <taxon>Sar</taxon>
        <taxon>Stramenopiles</taxon>
        <taxon>Ochrophyta</taxon>
        <taxon>Pelagophyceae</taxon>
        <taxon>Pelagomonadales</taxon>
        <taxon>Pelagomonadaceae</taxon>
        <taxon>Aureococcus</taxon>
    </lineage>
</organism>
<dbReference type="PANTHER" id="PTHR10954">
    <property type="entry name" value="RIBONUCLEASE H2 SUBUNIT A"/>
    <property type="match status" value="1"/>
</dbReference>
<dbReference type="InterPro" id="IPR004649">
    <property type="entry name" value="RNase_H2_suA"/>
</dbReference>
<comment type="similarity">
    <text evidence="3">Belongs to the RNase HII family. Eukaryotic subfamily.</text>
</comment>
<evidence type="ECO:0000256" key="6">
    <source>
        <dbReference type="ARBA" id="ARBA00022759"/>
    </source>
</evidence>
<accession>A0ABR1FPD9</accession>
<dbReference type="InterPro" id="IPR012337">
    <property type="entry name" value="RNaseH-like_sf"/>
</dbReference>
<evidence type="ECO:0000256" key="9">
    <source>
        <dbReference type="RuleBase" id="RU003515"/>
    </source>
</evidence>
<dbReference type="CDD" id="cd07181">
    <property type="entry name" value="RNase_HII_eukaryota_like"/>
    <property type="match status" value="1"/>
</dbReference>
<keyword evidence="7 8" id="KW-0378">Hydrolase</keyword>